<reference evidence="3 4" key="1">
    <citation type="submission" date="2020-08" db="EMBL/GenBank/DDBJ databases">
        <title>Genomic Encyclopedia of Type Strains, Phase IV (KMG-IV): sequencing the most valuable type-strain genomes for metagenomic binning, comparative biology and taxonomic classification.</title>
        <authorList>
            <person name="Goeker M."/>
        </authorList>
    </citation>
    <scope>NUCLEOTIDE SEQUENCE [LARGE SCALE GENOMIC DNA]</scope>
    <source>
        <strain evidence="3 4">DSM 103733</strain>
    </source>
</reference>
<dbReference type="CDD" id="cd00293">
    <property type="entry name" value="USP-like"/>
    <property type="match status" value="2"/>
</dbReference>
<comment type="caution">
    <text evidence="3">The sequence shown here is derived from an EMBL/GenBank/DDBJ whole genome shotgun (WGS) entry which is preliminary data.</text>
</comment>
<dbReference type="PRINTS" id="PR01438">
    <property type="entry name" value="UNVRSLSTRESS"/>
</dbReference>
<dbReference type="Pfam" id="PF00582">
    <property type="entry name" value="Usp"/>
    <property type="match status" value="2"/>
</dbReference>
<dbReference type="PANTHER" id="PTHR46268">
    <property type="entry name" value="STRESS RESPONSE PROTEIN NHAX"/>
    <property type="match status" value="1"/>
</dbReference>
<dbReference type="InterPro" id="IPR014729">
    <property type="entry name" value="Rossmann-like_a/b/a_fold"/>
</dbReference>
<dbReference type="RefSeq" id="WP_050058834.1">
    <property type="nucleotide sequence ID" value="NZ_JACHEK010000003.1"/>
</dbReference>
<gene>
    <name evidence="3" type="ORF">HNQ77_001484</name>
</gene>
<dbReference type="SUPFAM" id="SSF52402">
    <property type="entry name" value="Adenine nucleotide alpha hydrolases-like"/>
    <property type="match status" value="2"/>
</dbReference>
<evidence type="ECO:0000259" key="2">
    <source>
        <dbReference type="Pfam" id="PF00582"/>
    </source>
</evidence>
<evidence type="ECO:0000313" key="4">
    <source>
        <dbReference type="Proteomes" id="UP000538666"/>
    </source>
</evidence>
<accession>A0A841JST4</accession>
<sequence>MPAQSGRIHILPSRILLATDLTDLKQILPEGVDYALRCKAAIKLIHVLSDLSAPDPGRVVPDDGENARQRAEKILEEAAKKTREAGVKCTWVVRSGPVTPAIVRMVKEWRADRVMVGSHGPRKFRQEILGSIAQSIFREIDIPVLAIGHAARRGMQPSMQRRILLATALDRQSRSIAESAVRFARIHHAELTMLHVIPEIAEAHPSAIRIRSYAESRFKEILSSIAGEIPPVSCMVETGSVVGTILRIAGQGRFDLIILAGVSGASFRTDIMPGTAYGVICGAPCPVLVLNEEAYRRSTRLPAA</sequence>
<dbReference type="AlphaFoldDB" id="A0A841JST4"/>
<dbReference type="Proteomes" id="UP000538666">
    <property type="component" value="Unassembled WGS sequence"/>
</dbReference>
<comment type="similarity">
    <text evidence="1">Belongs to the universal stress protein A family.</text>
</comment>
<feature type="domain" description="UspA" evidence="2">
    <location>
        <begin position="14"/>
        <end position="147"/>
    </location>
</feature>
<organism evidence="3 4">
    <name type="scientific">Silvibacterium bohemicum</name>
    <dbReference type="NCBI Taxonomy" id="1577686"/>
    <lineage>
        <taxon>Bacteria</taxon>
        <taxon>Pseudomonadati</taxon>
        <taxon>Acidobacteriota</taxon>
        <taxon>Terriglobia</taxon>
        <taxon>Terriglobales</taxon>
        <taxon>Acidobacteriaceae</taxon>
        <taxon>Silvibacterium</taxon>
    </lineage>
</organism>
<feature type="domain" description="UspA" evidence="2">
    <location>
        <begin position="159"/>
        <end position="290"/>
    </location>
</feature>
<protein>
    <submittedName>
        <fullName evidence="3">Nucleotide-binding universal stress UspA family protein</fullName>
    </submittedName>
</protein>
<dbReference type="InterPro" id="IPR006016">
    <property type="entry name" value="UspA"/>
</dbReference>
<proteinExistence type="inferred from homology"/>
<keyword evidence="4" id="KW-1185">Reference proteome</keyword>
<dbReference type="InterPro" id="IPR006015">
    <property type="entry name" value="Universal_stress_UspA"/>
</dbReference>
<name>A0A841JST4_9BACT</name>
<dbReference type="Gene3D" id="3.40.50.620">
    <property type="entry name" value="HUPs"/>
    <property type="match status" value="2"/>
</dbReference>
<dbReference type="EMBL" id="JACHEK010000003">
    <property type="protein sequence ID" value="MBB6143535.1"/>
    <property type="molecule type" value="Genomic_DNA"/>
</dbReference>
<evidence type="ECO:0000313" key="3">
    <source>
        <dbReference type="EMBL" id="MBB6143535.1"/>
    </source>
</evidence>
<evidence type="ECO:0000256" key="1">
    <source>
        <dbReference type="ARBA" id="ARBA00008791"/>
    </source>
</evidence>
<dbReference type="OrthoDB" id="115555at2"/>
<dbReference type="PANTHER" id="PTHR46268:SF15">
    <property type="entry name" value="UNIVERSAL STRESS PROTEIN HP_0031"/>
    <property type="match status" value="1"/>
</dbReference>